<reference evidence="2" key="1">
    <citation type="submission" date="2016-10" db="EMBL/GenBank/DDBJ databases">
        <authorList>
            <person name="Varghese N."/>
            <person name="Submissions S."/>
        </authorList>
    </citation>
    <scope>NUCLEOTIDE SEQUENCE [LARGE SCALE GENOMIC DNA]</scope>
    <source>
        <strain evidence="2">JS21-1</strain>
    </source>
</reference>
<proteinExistence type="predicted"/>
<accession>A0A1H7LE48</accession>
<dbReference type="AlphaFoldDB" id="A0A1H7LE48"/>
<name>A0A1H7LE48_9SPHN</name>
<evidence type="ECO:0000313" key="2">
    <source>
        <dbReference type="Proteomes" id="UP000199214"/>
    </source>
</evidence>
<evidence type="ECO:0008006" key="3">
    <source>
        <dbReference type="Google" id="ProtNLM"/>
    </source>
</evidence>
<organism evidence="1 2">
    <name type="scientific">Sphingomonas palmae</name>
    <dbReference type="NCBI Taxonomy" id="1855283"/>
    <lineage>
        <taxon>Bacteria</taxon>
        <taxon>Pseudomonadati</taxon>
        <taxon>Pseudomonadota</taxon>
        <taxon>Alphaproteobacteria</taxon>
        <taxon>Sphingomonadales</taxon>
        <taxon>Sphingomonadaceae</taxon>
        <taxon>Sphingomonas</taxon>
    </lineage>
</organism>
<protein>
    <recommendedName>
        <fullName evidence="3">Antitoxin Xre/MbcA/ParS-like toxin-binding domain-containing protein</fullName>
    </recommendedName>
</protein>
<evidence type="ECO:0000313" key="1">
    <source>
        <dbReference type="EMBL" id="SEK96597.1"/>
    </source>
</evidence>
<sequence>MDRAAAERQGRIAQAAFLTLGNRDAAIAFLNTHDDALGQRPIDAAVASTDGLAAAERLLADRASGEKPTNLTLPPAT</sequence>
<dbReference type="STRING" id="1855283.SAMN05216382_1208"/>
<gene>
    <name evidence="1" type="ORF">SAMN05216382_1208</name>
</gene>
<keyword evidence="2" id="KW-1185">Reference proteome</keyword>
<dbReference type="Proteomes" id="UP000199214">
    <property type="component" value="Unassembled WGS sequence"/>
</dbReference>
<dbReference type="EMBL" id="FNZZ01000002">
    <property type="protein sequence ID" value="SEK96597.1"/>
    <property type="molecule type" value="Genomic_DNA"/>
</dbReference>